<evidence type="ECO:0000313" key="4">
    <source>
        <dbReference type="Proteomes" id="UP001302321"/>
    </source>
</evidence>
<protein>
    <submittedName>
        <fullName evidence="3">Uncharacterized protein</fullName>
    </submittedName>
</protein>
<reference evidence="3" key="2">
    <citation type="submission" date="2023-05" db="EMBL/GenBank/DDBJ databases">
        <authorList>
            <consortium name="Lawrence Berkeley National Laboratory"/>
            <person name="Steindorff A."/>
            <person name="Hensen N."/>
            <person name="Bonometti L."/>
            <person name="Westerberg I."/>
            <person name="Brannstrom I.O."/>
            <person name="Guillou S."/>
            <person name="Cros-Aarteil S."/>
            <person name="Calhoun S."/>
            <person name="Haridas S."/>
            <person name="Kuo A."/>
            <person name="Mondo S."/>
            <person name="Pangilinan J."/>
            <person name="Riley R."/>
            <person name="Labutti K."/>
            <person name="Andreopoulos B."/>
            <person name="Lipzen A."/>
            <person name="Chen C."/>
            <person name="Yanf M."/>
            <person name="Daum C."/>
            <person name="Ng V."/>
            <person name="Clum A."/>
            <person name="Ohm R."/>
            <person name="Martin F."/>
            <person name="Silar P."/>
            <person name="Natvig D."/>
            <person name="Lalanne C."/>
            <person name="Gautier V."/>
            <person name="Ament-Velasquez S.L."/>
            <person name="Kruys A."/>
            <person name="Hutchinson M.I."/>
            <person name="Powell A.J."/>
            <person name="Barry K."/>
            <person name="Miller A.N."/>
            <person name="Grigoriev I.V."/>
            <person name="Debuchy R."/>
            <person name="Gladieux P."/>
            <person name="Thoren M.H."/>
            <person name="Johannesson H."/>
        </authorList>
    </citation>
    <scope>NUCLEOTIDE SEQUENCE</scope>
    <source>
        <strain evidence="3">CBS 892.96</strain>
    </source>
</reference>
<organism evidence="3 4">
    <name type="scientific">Triangularia setosa</name>
    <dbReference type="NCBI Taxonomy" id="2587417"/>
    <lineage>
        <taxon>Eukaryota</taxon>
        <taxon>Fungi</taxon>
        <taxon>Dikarya</taxon>
        <taxon>Ascomycota</taxon>
        <taxon>Pezizomycotina</taxon>
        <taxon>Sordariomycetes</taxon>
        <taxon>Sordariomycetidae</taxon>
        <taxon>Sordariales</taxon>
        <taxon>Podosporaceae</taxon>
        <taxon>Triangularia</taxon>
    </lineage>
</organism>
<name>A0AAN6W6I6_9PEZI</name>
<keyword evidence="2" id="KW-0472">Membrane</keyword>
<keyword evidence="4" id="KW-1185">Reference proteome</keyword>
<feature type="compositionally biased region" description="Basic and acidic residues" evidence="1">
    <location>
        <begin position="60"/>
        <end position="78"/>
    </location>
</feature>
<accession>A0AAN6W6I6</accession>
<sequence>MAKQYFSPYAPRTPRSPRLVLIWISCFLFLLWLTWFLSGRSMDERVAHTNSRLQFGKDGQGGDRSWHEVRDSEQQQQN</sequence>
<reference evidence="3" key="1">
    <citation type="journal article" date="2023" name="Mol. Phylogenet. Evol.">
        <title>Genome-scale phylogeny and comparative genomics of the fungal order Sordariales.</title>
        <authorList>
            <person name="Hensen N."/>
            <person name="Bonometti L."/>
            <person name="Westerberg I."/>
            <person name="Brannstrom I.O."/>
            <person name="Guillou S."/>
            <person name="Cros-Aarteil S."/>
            <person name="Calhoun S."/>
            <person name="Haridas S."/>
            <person name="Kuo A."/>
            <person name="Mondo S."/>
            <person name="Pangilinan J."/>
            <person name="Riley R."/>
            <person name="LaButti K."/>
            <person name="Andreopoulos B."/>
            <person name="Lipzen A."/>
            <person name="Chen C."/>
            <person name="Yan M."/>
            <person name="Daum C."/>
            <person name="Ng V."/>
            <person name="Clum A."/>
            <person name="Steindorff A."/>
            <person name="Ohm R.A."/>
            <person name="Martin F."/>
            <person name="Silar P."/>
            <person name="Natvig D.O."/>
            <person name="Lalanne C."/>
            <person name="Gautier V."/>
            <person name="Ament-Velasquez S.L."/>
            <person name="Kruys A."/>
            <person name="Hutchinson M.I."/>
            <person name="Powell A.J."/>
            <person name="Barry K."/>
            <person name="Miller A.N."/>
            <person name="Grigoriev I.V."/>
            <person name="Debuchy R."/>
            <person name="Gladieux P."/>
            <person name="Hiltunen Thoren M."/>
            <person name="Johannesson H."/>
        </authorList>
    </citation>
    <scope>NUCLEOTIDE SEQUENCE</scope>
    <source>
        <strain evidence="3">CBS 892.96</strain>
    </source>
</reference>
<feature type="transmembrane region" description="Helical" evidence="2">
    <location>
        <begin position="20"/>
        <end position="38"/>
    </location>
</feature>
<keyword evidence="2" id="KW-1133">Transmembrane helix</keyword>
<evidence type="ECO:0000256" key="1">
    <source>
        <dbReference type="SAM" id="MobiDB-lite"/>
    </source>
</evidence>
<evidence type="ECO:0000256" key="2">
    <source>
        <dbReference type="SAM" id="Phobius"/>
    </source>
</evidence>
<proteinExistence type="predicted"/>
<feature type="region of interest" description="Disordered" evidence="1">
    <location>
        <begin position="53"/>
        <end position="78"/>
    </location>
</feature>
<dbReference type="EMBL" id="MU866214">
    <property type="protein sequence ID" value="KAK4175955.1"/>
    <property type="molecule type" value="Genomic_DNA"/>
</dbReference>
<keyword evidence="2" id="KW-0812">Transmembrane</keyword>
<dbReference type="AlphaFoldDB" id="A0AAN6W6I6"/>
<evidence type="ECO:0000313" key="3">
    <source>
        <dbReference type="EMBL" id="KAK4175955.1"/>
    </source>
</evidence>
<gene>
    <name evidence="3" type="ORF">QBC36DRAFT_290988</name>
</gene>
<comment type="caution">
    <text evidence="3">The sequence shown here is derived from an EMBL/GenBank/DDBJ whole genome shotgun (WGS) entry which is preliminary data.</text>
</comment>
<dbReference type="Proteomes" id="UP001302321">
    <property type="component" value="Unassembled WGS sequence"/>
</dbReference>